<organism evidence="1 2">
    <name type="scientific">Elysia crispata</name>
    <name type="common">lettuce slug</name>
    <dbReference type="NCBI Taxonomy" id="231223"/>
    <lineage>
        <taxon>Eukaryota</taxon>
        <taxon>Metazoa</taxon>
        <taxon>Spiralia</taxon>
        <taxon>Lophotrochozoa</taxon>
        <taxon>Mollusca</taxon>
        <taxon>Gastropoda</taxon>
        <taxon>Heterobranchia</taxon>
        <taxon>Euthyneura</taxon>
        <taxon>Panpulmonata</taxon>
        <taxon>Sacoglossa</taxon>
        <taxon>Placobranchoidea</taxon>
        <taxon>Plakobranchidae</taxon>
        <taxon>Elysia</taxon>
    </lineage>
</organism>
<dbReference type="Proteomes" id="UP001283361">
    <property type="component" value="Unassembled WGS sequence"/>
</dbReference>
<accession>A0AAE1DVX7</accession>
<gene>
    <name evidence="1" type="ORF">RRG08_008845</name>
</gene>
<comment type="caution">
    <text evidence="1">The sequence shown here is derived from an EMBL/GenBank/DDBJ whole genome shotgun (WGS) entry which is preliminary data.</text>
</comment>
<evidence type="ECO:0000313" key="1">
    <source>
        <dbReference type="EMBL" id="KAK3783508.1"/>
    </source>
</evidence>
<reference evidence="1" key="1">
    <citation type="journal article" date="2023" name="G3 (Bethesda)">
        <title>A reference genome for the long-term kleptoplast-retaining sea slug Elysia crispata morphotype clarki.</title>
        <authorList>
            <person name="Eastman K.E."/>
            <person name="Pendleton A.L."/>
            <person name="Shaikh M.A."/>
            <person name="Suttiyut T."/>
            <person name="Ogas R."/>
            <person name="Tomko P."/>
            <person name="Gavelis G."/>
            <person name="Widhalm J.R."/>
            <person name="Wisecaver J.H."/>
        </authorList>
    </citation>
    <scope>NUCLEOTIDE SEQUENCE</scope>
    <source>
        <strain evidence="1">ECLA1</strain>
    </source>
</reference>
<evidence type="ECO:0000313" key="2">
    <source>
        <dbReference type="Proteomes" id="UP001283361"/>
    </source>
</evidence>
<sequence length="67" mass="7166">MSKRLQSTVAWLSAVHMVTLRDTLIPVIVNGHCGHAGLAGEAVNAMDCRLEDSVDDAILHLDNTGLI</sequence>
<dbReference type="EMBL" id="JAWDGP010002405">
    <property type="protein sequence ID" value="KAK3783508.1"/>
    <property type="molecule type" value="Genomic_DNA"/>
</dbReference>
<proteinExistence type="predicted"/>
<keyword evidence="2" id="KW-1185">Reference proteome</keyword>
<name>A0AAE1DVX7_9GAST</name>
<protein>
    <submittedName>
        <fullName evidence="1">Uncharacterized protein</fullName>
    </submittedName>
</protein>
<dbReference type="AlphaFoldDB" id="A0AAE1DVX7"/>